<dbReference type="Proteomes" id="UP000632118">
    <property type="component" value="Unassembled WGS sequence"/>
</dbReference>
<reference evidence="2" key="1">
    <citation type="submission" date="2019-09" db="EMBL/GenBank/DDBJ databases">
        <title>Bird 10,000 Genomes (B10K) Project - Family phase.</title>
        <authorList>
            <person name="Zhang G."/>
        </authorList>
    </citation>
    <scope>NUCLEOTIDE SEQUENCE</scope>
    <source>
        <strain evidence="2">B10K-DU-002-48</strain>
        <tissue evidence="2">Muscle</tissue>
    </source>
</reference>
<evidence type="ECO:0000259" key="1">
    <source>
        <dbReference type="Pfam" id="PF12578"/>
    </source>
</evidence>
<dbReference type="InterPro" id="IPR022587">
    <property type="entry name" value="MTMR12-like_C"/>
</dbReference>
<name>A0A850VZ61_FREMA</name>
<feature type="non-terminal residue" evidence="2">
    <location>
        <position position="1"/>
    </location>
</feature>
<dbReference type="OrthoDB" id="271628at2759"/>
<evidence type="ECO:0000313" key="3">
    <source>
        <dbReference type="Proteomes" id="UP000632118"/>
    </source>
</evidence>
<sequence length="57" mass="6372">LLLPCAAGPSVRLWRRCYLRGLPEAQRGRFAPSLAGLAEELTLLQDRLSAWQAARPR</sequence>
<feature type="domain" description="Myotubularin-related 12-like C-terminal" evidence="1">
    <location>
        <begin position="1"/>
        <end position="52"/>
    </location>
</feature>
<organism evidence="2 3">
    <name type="scientific">Fregata magnificens</name>
    <name type="common">Magnificent frigatebird</name>
    <dbReference type="NCBI Taxonomy" id="37042"/>
    <lineage>
        <taxon>Eukaryota</taxon>
        <taxon>Metazoa</taxon>
        <taxon>Chordata</taxon>
        <taxon>Craniata</taxon>
        <taxon>Vertebrata</taxon>
        <taxon>Euteleostomi</taxon>
        <taxon>Archelosauria</taxon>
        <taxon>Archosauria</taxon>
        <taxon>Dinosauria</taxon>
        <taxon>Saurischia</taxon>
        <taxon>Theropoda</taxon>
        <taxon>Coelurosauria</taxon>
        <taxon>Aves</taxon>
        <taxon>Neognathae</taxon>
        <taxon>Neoaves</taxon>
        <taxon>Aequornithes</taxon>
        <taxon>Suliformes</taxon>
        <taxon>Fregatidae</taxon>
        <taxon>Fregata</taxon>
    </lineage>
</organism>
<dbReference type="Pfam" id="PF12578">
    <property type="entry name" value="3-PAP"/>
    <property type="match status" value="1"/>
</dbReference>
<keyword evidence="3" id="KW-1185">Reference proteome</keyword>
<dbReference type="EMBL" id="WAAD01025804">
    <property type="protein sequence ID" value="NWH50515.1"/>
    <property type="molecule type" value="Genomic_DNA"/>
</dbReference>
<proteinExistence type="predicted"/>
<comment type="caution">
    <text evidence="2">The sequence shown here is derived from an EMBL/GenBank/DDBJ whole genome shotgun (WGS) entry which is preliminary data.</text>
</comment>
<accession>A0A850VZ61</accession>
<protein>
    <submittedName>
        <fullName evidence="2">MTMRB protein</fullName>
    </submittedName>
</protein>
<feature type="non-terminal residue" evidence="2">
    <location>
        <position position="57"/>
    </location>
</feature>
<evidence type="ECO:0000313" key="2">
    <source>
        <dbReference type="EMBL" id="NWH50515.1"/>
    </source>
</evidence>
<dbReference type="AlphaFoldDB" id="A0A850VZ61"/>
<gene>
    <name evidence="2" type="primary">Mtmr11</name>
    <name evidence="2" type="ORF">FREMAG_R14642</name>
</gene>